<feature type="transmembrane region" description="Helical" evidence="6">
    <location>
        <begin position="304"/>
        <end position="327"/>
    </location>
</feature>
<dbReference type="RefSeq" id="WP_169065808.1">
    <property type="nucleotide sequence ID" value="NZ_SPMY01000017.1"/>
</dbReference>
<protein>
    <submittedName>
        <fullName evidence="7">LPS export ABC transporter permease LptG</fullName>
    </submittedName>
</protein>
<evidence type="ECO:0000256" key="6">
    <source>
        <dbReference type="SAM" id="Phobius"/>
    </source>
</evidence>
<feature type="transmembrane region" description="Helical" evidence="6">
    <location>
        <begin position="98"/>
        <end position="117"/>
    </location>
</feature>
<dbReference type="InterPro" id="IPR005495">
    <property type="entry name" value="LptG/LptF_permease"/>
</dbReference>
<keyword evidence="2" id="KW-1003">Cell membrane</keyword>
<evidence type="ECO:0000313" key="7">
    <source>
        <dbReference type="EMBL" id="NMQ27361.1"/>
    </source>
</evidence>
<dbReference type="EMBL" id="SPMY01000017">
    <property type="protein sequence ID" value="NMQ27361.1"/>
    <property type="molecule type" value="Genomic_DNA"/>
</dbReference>
<comment type="caution">
    <text evidence="7">The sequence shown here is derived from an EMBL/GenBank/DDBJ whole genome shotgun (WGS) entry which is preliminary data.</text>
</comment>
<evidence type="ECO:0000256" key="4">
    <source>
        <dbReference type="ARBA" id="ARBA00022989"/>
    </source>
</evidence>
<reference evidence="7 8" key="1">
    <citation type="submission" date="2019-03" db="EMBL/GenBank/DDBJ databases">
        <title>Metabolic reconstructions from genomes of highly enriched 'Candidatus Accumulibacter' and 'Candidatus Competibacter' bioreactor populations.</title>
        <authorList>
            <person name="Annavajhala M.K."/>
            <person name="Welles L."/>
            <person name="Abbas B."/>
            <person name="Sorokin D."/>
            <person name="Park H."/>
            <person name="Van Loosdrecht M."/>
            <person name="Chandran K."/>
        </authorList>
    </citation>
    <scope>NUCLEOTIDE SEQUENCE [LARGE SCALE GENOMIC DNA]</scope>
    <source>
        <strain evidence="7 8">SBR_S</strain>
    </source>
</reference>
<sequence>MKIYRRYLMREVSGAIFLVLLAFLALFAFFDLLGEVQDIGRGGYQLRHAFAFVLLRLPGRVYELMPIAVLIGTLYALSSLARHSEITVLRVSGLSSGALLRALFLVAGLFAVATFLIGEYVVPTAEREANQLRLKARGRMIGQDLRSGLWVKDEPSFINVRVVLPDTRLRGIRIYEFDEDAKLHSLIEASEGEYVAPDRWRLSDVLQTVLNAERADVQKLPELVWPSALNPDILAVLMVSPDRMSLQHLATYTKHLADNRQTTNRYDIAFWKKVVYPLAAFVMVALALPFGGAHYRSDAVGLKVFSGVMIGILFHMLNGLFANLGAINSWSPVLSAVTPSALFLLAAITMIWWVERR</sequence>
<dbReference type="Proteomes" id="UP000749010">
    <property type="component" value="Unassembled WGS sequence"/>
</dbReference>
<evidence type="ECO:0000313" key="8">
    <source>
        <dbReference type="Proteomes" id="UP000749010"/>
    </source>
</evidence>
<dbReference type="PANTHER" id="PTHR33529:SF2">
    <property type="entry name" value="LIPOPOLYSACCHARIDE EXPORT SYSTEM PERMEASE PROTEIN LPTG"/>
    <property type="match status" value="1"/>
</dbReference>
<proteinExistence type="predicted"/>
<evidence type="ECO:0000256" key="5">
    <source>
        <dbReference type="ARBA" id="ARBA00023136"/>
    </source>
</evidence>
<organism evidence="7 8">
    <name type="scientific">Candidatus Accumulibacter phosphatis</name>
    <dbReference type="NCBI Taxonomy" id="327160"/>
    <lineage>
        <taxon>Bacteria</taxon>
        <taxon>Pseudomonadati</taxon>
        <taxon>Pseudomonadota</taxon>
        <taxon>Betaproteobacteria</taxon>
        <taxon>Candidatus Accumulibacter</taxon>
    </lineage>
</organism>
<feature type="transmembrane region" description="Helical" evidence="6">
    <location>
        <begin position="274"/>
        <end position="292"/>
    </location>
</feature>
<feature type="transmembrane region" description="Helical" evidence="6">
    <location>
        <begin position="333"/>
        <end position="354"/>
    </location>
</feature>
<name>A0ABX1TT15_9PROT</name>
<keyword evidence="5 6" id="KW-0472">Membrane</keyword>
<comment type="subcellular location">
    <subcellularLocation>
        <location evidence="1">Cell membrane</location>
        <topology evidence="1">Multi-pass membrane protein</topology>
    </subcellularLocation>
</comment>
<evidence type="ECO:0000256" key="3">
    <source>
        <dbReference type="ARBA" id="ARBA00022692"/>
    </source>
</evidence>
<dbReference type="Pfam" id="PF03739">
    <property type="entry name" value="LptF_LptG"/>
    <property type="match status" value="1"/>
</dbReference>
<dbReference type="PANTHER" id="PTHR33529">
    <property type="entry name" value="SLR0882 PROTEIN-RELATED"/>
    <property type="match status" value="1"/>
</dbReference>
<accession>A0ABX1TT15</accession>
<keyword evidence="3 6" id="KW-0812">Transmembrane</keyword>
<keyword evidence="4 6" id="KW-1133">Transmembrane helix</keyword>
<evidence type="ECO:0000256" key="2">
    <source>
        <dbReference type="ARBA" id="ARBA00022475"/>
    </source>
</evidence>
<keyword evidence="8" id="KW-1185">Reference proteome</keyword>
<evidence type="ECO:0000256" key="1">
    <source>
        <dbReference type="ARBA" id="ARBA00004651"/>
    </source>
</evidence>
<gene>
    <name evidence="7" type="primary">lptG</name>
    <name evidence="7" type="ORF">E4Q23_06080</name>
</gene>
<feature type="transmembrane region" description="Helical" evidence="6">
    <location>
        <begin position="50"/>
        <end position="77"/>
    </location>
</feature>
<dbReference type="NCBIfam" id="TIGR04408">
    <property type="entry name" value="LptG_lptG"/>
    <property type="match status" value="1"/>
</dbReference>
<feature type="transmembrane region" description="Helical" evidence="6">
    <location>
        <begin position="12"/>
        <end position="30"/>
    </location>
</feature>
<dbReference type="InterPro" id="IPR030923">
    <property type="entry name" value="LptG"/>
</dbReference>